<dbReference type="Proteomes" id="UP000291338">
    <property type="component" value="Unassembled WGS sequence"/>
</dbReference>
<feature type="domain" description="AAA+ ATPase" evidence="4">
    <location>
        <begin position="100"/>
        <end position="233"/>
    </location>
</feature>
<comment type="caution">
    <text evidence="5">The sequence shown here is derived from an EMBL/GenBank/DDBJ whole genome shotgun (WGS) entry which is preliminary data.</text>
</comment>
<gene>
    <name evidence="5" type="ORF">C1E23_01750</name>
</gene>
<protein>
    <submittedName>
        <fullName evidence="5">AAA family ATPase</fullName>
    </submittedName>
</protein>
<reference evidence="5 6" key="1">
    <citation type="submission" date="2018-01" db="EMBL/GenBank/DDBJ databases">
        <title>Co-occurrence of chitin degradation, pigmentation and bioactivity in marine Pseudoalteromonas.</title>
        <authorList>
            <person name="Paulsen S."/>
            <person name="Gram L."/>
            <person name="Machado H."/>
        </authorList>
    </citation>
    <scope>NUCLEOTIDE SEQUENCE [LARGE SCALE GENOMIC DNA]</scope>
    <source>
        <strain evidence="5 6">S3898</strain>
    </source>
</reference>
<evidence type="ECO:0000313" key="6">
    <source>
        <dbReference type="Proteomes" id="UP000291338"/>
    </source>
</evidence>
<dbReference type="CDD" id="cd00009">
    <property type="entry name" value="AAA"/>
    <property type="match status" value="1"/>
</dbReference>
<evidence type="ECO:0000256" key="2">
    <source>
        <dbReference type="ARBA" id="ARBA00022741"/>
    </source>
</evidence>
<dbReference type="EMBL" id="PPSX01000008">
    <property type="protein sequence ID" value="RZQ54847.1"/>
    <property type="molecule type" value="Genomic_DNA"/>
</dbReference>
<dbReference type="InterPro" id="IPR003593">
    <property type="entry name" value="AAA+_ATPase"/>
</dbReference>
<dbReference type="RefSeq" id="WP_130253926.1">
    <property type="nucleotide sequence ID" value="NZ_PPSX01000008.1"/>
</dbReference>
<organism evidence="5 6">
    <name type="scientific">Pseudoalteromonas phenolica</name>
    <dbReference type="NCBI Taxonomy" id="161398"/>
    <lineage>
        <taxon>Bacteria</taxon>
        <taxon>Pseudomonadati</taxon>
        <taxon>Pseudomonadota</taxon>
        <taxon>Gammaproteobacteria</taxon>
        <taxon>Alteromonadales</taxon>
        <taxon>Pseudoalteromonadaceae</taxon>
        <taxon>Pseudoalteromonas</taxon>
    </lineage>
</organism>
<dbReference type="GO" id="GO:0005524">
    <property type="term" value="F:ATP binding"/>
    <property type="evidence" value="ECO:0007669"/>
    <property type="project" value="UniProtKB-KW"/>
</dbReference>
<dbReference type="PANTHER" id="PTHR30050">
    <property type="entry name" value="CHROMOSOMAL REPLICATION INITIATOR PROTEIN DNAA"/>
    <property type="match status" value="1"/>
</dbReference>
<dbReference type="GO" id="GO:0006260">
    <property type="term" value="P:DNA replication"/>
    <property type="evidence" value="ECO:0007669"/>
    <property type="project" value="TreeGrafter"/>
</dbReference>
<dbReference type="PIRSF" id="PIRSF003073">
    <property type="entry name" value="DNAC_TnpB_IstB"/>
    <property type="match status" value="1"/>
</dbReference>
<evidence type="ECO:0000259" key="4">
    <source>
        <dbReference type="SMART" id="SM00382"/>
    </source>
</evidence>
<dbReference type="InterPro" id="IPR047661">
    <property type="entry name" value="IstB"/>
</dbReference>
<sequence length="251" mass="28686">MSSEQSVFENLKILRLSGMSLALQKALESPDLSSMPLIDILAFLTCEEIQFKSQKKRERMFKAAKLKQGQACVEDIDYRAKRGIDKSYLATLTTCEWVMRNQFLIITGATGVGKSWLACALANQAIKLNISVLYKRFGLFMEELNIAYKDGSLPKLRLQLSKFKLLILDDWAMAPINERNRQDLLELIEERVEAGALIITTQLPVSKWHEYIGEPTIADAIMDRIIHRSHRLELHGESMRRVYKTLKGVQP</sequence>
<dbReference type="AlphaFoldDB" id="A0A4Q7IU91"/>
<dbReference type="Pfam" id="PF01695">
    <property type="entry name" value="IstB_IS21"/>
    <property type="match status" value="1"/>
</dbReference>
<dbReference type="InterPro" id="IPR002611">
    <property type="entry name" value="IstB_ATP-bd"/>
</dbReference>
<dbReference type="InterPro" id="IPR027417">
    <property type="entry name" value="P-loop_NTPase"/>
</dbReference>
<proteinExistence type="inferred from homology"/>
<comment type="similarity">
    <text evidence="1">Belongs to the IS21/IS1162 putative ATP-binding protein family.</text>
</comment>
<name>A0A4Q7IU91_9GAMM</name>
<dbReference type="InterPro" id="IPR028350">
    <property type="entry name" value="DNAC/IstB-like"/>
</dbReference>
<keyword evidence="3" id="KW-0067">ATP-binding</keyword>
<dbReference type="PANTHER" id="PTHR30050:SF4">
    <property type="entry name" value="ATP-BINDING PROTEIN RV3427C IN INSERTION SEQUENCE-RELATED"/>
    <property type="match status" value="1"/>
</dbReference>
<accession>A0A4Q7IU91</accession>
<evidence type="ECO:0000256" key="3">
    <source>
        <dbReference type="ARBA" id="ARBA00022840"/>
    </source>
</evidence>
<dbReference type="NCBIfam" id="NF038214">
    <property type="entry name" value="IS21_help_AAA"/>
    <property type="match status" value="1"/>
</dbReference>
<evidence type="ECO:0000313" key="5">
    <source>
        <dbReference type="EMBL" id="RZQ54847.1"/>
    </source>
</evidence>
<dbReference type="Gene3D" id="3.40.50.300">
    <property type="entry name" value="P-loop containing nucleotide triphosphate hydrolases"/>
    <property type="match status" value="1"/>
</dbReference>
<dbReference type="SMART" id="SM00382">
    <property type="entry name" value="AAA"/>
    <property type="match status" value="1"/>
</dbReference>
<dbReference type="SUPFAM" id="SSF52540">
    <property type="entry name" value="P-loop containing nucleoside triphosphate hydrolases"/>
    <property type="match status" value="1"/>
</dbReference>
<evidence type="ECO:0000256" key="1">
    <source>
        <dbReference type="ARBA" id="ARBA00008059"/>
    </source>
</evidence>
<keyword evidence="2" id="KW-0547">Nucleotide-binding</keyword>